<dbReference type="OMA" id="MCWDIRT"/>
<evidence type="ECO:0000313" key="9">
    <source>
        <dbReference type="EMBL" id="TDG46451.1"/>
    </source>
</evidence>
<dbReference type="PANTHER" id="PTHR22842">
    <property type="entry name" value="WD40 REPEAT PROTEIN"/>
    <property type="match status" value="1"/>
</dbReference>
<dbReference type="InterPro" id="IPR001680">
    <property type="entry name" value="WD40_rpt"/>
</dbReference>
<evidence type="ECO:0000256" key="2">
    <source>
        <dbReference type="ARBA" id="ARBA00022490"/>
    </source>
</evidence>
<dbReference type="InterPro" id="IPR051980">
    <property type="entry name" value="WD_repeat_MORG1"/>
</dbReference>
<dbReference type="STRING" id="7232.A0A484BF97"/>
<keyword evidence="4" id="KW-0677">Repeat</keyword>
<dbReference type="PRINTS" id="PR00320">
    <property type="entry name" value="GPROTEINBRPT"/>
</dbReference>
<dbReference type="PROSITE" id="PS50817">
    <property type="entry name" value="INTEIN_N_TER"/>
    <property type="match status" value="1"/>
</dbReference>
<dbReference type="InterPro" id="IPR020472">
    <property type="entry name" value="WD40_PAC1"/>
</dbReference>
<proteinExistence type="inferred from homology"/>
<dbReference type="InterPro" id="IPR006141">
    <property type="entry name" value="Intein_N"/>
</dbReference>
<evidence type="ECO:0000256" key="8">
    <source>
        <dbReference type="PROSITE-ProRule" id="PRU00221"/>
    </source>
</evidence>
<accession>A0A484BF97</accession>
<keyword evidence="10" id="KW-1185">Reference proteome</keyword>
<dbReference type="InterPro" id="IPR015943">
    <property type="entry name" value="WD40/YVTN_repeat-like_dom_sf"/>
</dbReference>
<name>A0A484BF97_DRONA</name>
<dbReference type="GO" id="GO:0000398">
    <property type="term" value="P:mRNA splicing, via spliceosome"/>
    <property type="evidence" value="ECO:0007669"/>
    <property type="project" value="TreeGrafter"/>
</dbReference>
<dbReference type="Pfam" id="PF00400">
    <property type="entry name" value="WD40"/>
    <property type="match status" value="4"/>
</dbReference>
<dbReference type="AlphaFoldDB" id="A0A484BF97"/>
<keyword evidence="3 8" id="KW-0853">WD repeat</keyword>
<dbReference type="SMART" id="SM00320">
    <property type="entry name" value="WD40"/>
    <property type="match status" value="6"/>
</dbReference>
<feature type="repeat" description="WD" evidence="8">
    <location>
        <begin position="55"/>
        <end position="96"/>
    </location>
</feature>
<dbReference type="PROSITE" id="PS50082">
    <property type="entry name" value="WD_REPEATS_2"/>
    <property type="match status" value="4"/>
</dbReference>
<organism evidence="9 10">
    <name type="scientific">Drosophila navojoa</name>
    <name type="common">Fruit fly</name>
    <dbReference type="NCBI Taxonomy" id="7232"/>
    <lineage>
        <taxon>Eukaryota</taxon>
        <taxon>Metazoa</taxon>
        <taxon>Ecdysozoa</taxon>
        <taxon>Arthropoda</taxon>
        <taxon>Hexapoda</taxon>
        <taxon>Insecta</taxon>
        <taxon>Pterygota</taxon>
        <taxon>Neoptera</taxon>
        <taxon>Endopterygota</taxon>
        <taxon>Diptera</taxon>
        <taxon>Brachycera</taxon>
        <taxon>Muscomorpha</taxon>
        <taxon>Ephydroidea</taxon>
        <taxon>Drosophilidae</taxon>
        <taxon>Drosophila</taxon>
    </lineage>
</organism>
<feature type="repeat" description="WD" evidence="8">
    <location>
        <begin position="13"/>
        <end position="54"/>
    </location>
</feature>
<dbReference type="GO" id="GO:0005737">
    <property type="term" value="C:cytoplasm"/>
    <property type="evidence" value="ECO:0007669"/>
    <property type="project" value="UniProtKB-SubCell"/>
</dbReference>
<evidence type="ECO:0000256" key="3">
    <source>
        <dbReference type="ARBA" id="ARBA00022574"/>
    </source>
</evidence>
<dbReference type="SUPFAM" id="SSF50978">
    <property type="entry name" value="WD40 repeat-like"/>
    <property type="match status" value="1"/>
</dbReference>
<dbReference type="GO" id="GO:0016539">
    <property type="term" value="P:intein-mediated protein splicing"/>
    <property type="evidence" value="ECO:0007669"/>
    <property type="project" value="InterPro"/>
</dbReference>
<gene>
    <name evidence="9" type="ORF">AWZ03_007107</name>
</gene>
<dbReference type="PROSITE" id="PS50294">
    <property type="entry name" value="WD_REPEATS_REGION"/>
    <property type="match status" value="2"/>
</dbReference>
<evidence type="ECO:0000256" key="7">
    <source>
        <dbReference type="ARBA" id="ARBA00042222"/>
    </source>
</evidence>
<dbReference type="Proteomes" id="UP000295192">
    <property type="component" value="Unassembled WGS sequence"/>
</dbReference>
<dbReference type="EMBL" id="LSRL02000058">
    <property type="protein sequence ID" value="TDG46451.1"/>
    <property type="molecule type" value="Genomic_DNA"/>
</dbReference>
<evidence type="ECO:0000313" key="10">
    <source>
        <dbReference type="Proteomes" id="UP000295192"/>
    </source>
</evidence>
<comment type="subcellular location">
    <subcellularLocation>
        <location evidence="1">Cytoplasm</location>
    </subcellularLocation>
</comment>
<dbReference type="OrthoDB" id="71437at2759"/>
<reference evidence="9 10" key="1">
    <citation type="journal article" date="2019" name="J. Hered.">
        <title>An Improved Genome Assembly for Drosophila navojoa, the Basal Species in the mojavensis Cluster.</title>
        <authorList>
            <person name="Vanderlinde T."/>
            <person name="Dupim E.G."/>
            <person name="Nazario-Yepiz N.O."/>
            <person name="Carvalho A.B."/>
        </authorList>
    </citation>
    <scope>NUCLEOTIDE SEQUENCE [LARGE SCALE GENOMIC DNA]</scope>
    <source>
        <strain evidence="9">Navoj_Jal97</strain>
        <tissue evidence="9">Whole organism</tissue>
    </source>
</reference>
<dbReference type="InterPro" id="IPR036322">
    <property type="entry name" value="WD40_repeat_dom_sf"/>
</dbReference>
<feature type="repeat" description="WD" evidence="8">
    <location>
        <begin position="97"/>
        <end position="138"/>
    </location>
</feature>
<comment type="caution">
    <text evidence="9">The sequence shown here is derived from an EMBL/GenBank/DDBJ whole genome shotgun (WGS) entry which is preliminary data.</text>
</comment>
<evidence type="ECO:0000256" key="1">
    <source>
        <dbReference type="ARBA" id="ARBA00004496"/>
    </source>
</evidence>
<comment type="similarity">
    <text evidence="5">Belongs to the WD repeat MORG1 family.</text>
</comment>
<dbReference type="Gene3D" id="2.130.10.10">
    <property type="entry name" value="YVTN repeat-like/Quinoprotein amine dehydrogenase"/>
    <property type="match status" value="1"/>
</dbReference>
<evidence type="ECO:0000256" key="4">
    <source>
        <dbReference type="ARBA" id="ARBA00022737"/>
    </source>
</evidence>
<sequence>MPAFLNFNCSKTIDCKQGAVRAVRYNVDGSYCLSCGSDKKIKLWNPVSGLLLKTYGGHADEVTDVAGSCDSSYIVSSSLDKSIIYWDVATGAPVRRLRSHAGGVRCVCFNEDSSIAISGGRDNAIMCWDIRTRRLDPVQVMKDAKDCITTVLTNDHKIFASSLDGCVRHYDIRVGELTCDEVGQPITYLAQTKDEQCLLAGCQDNTLRLLDCESGGLLSEYKGHQSADYLIECGILADDAHLVSGSSDGDAYVWDLLEAKVLQRIRISDNGGVVHSLATHPKRQEMLFARRRDMYVFSTDLQIEEEQL</sequence>
<dbReference type="PANTHER" id="PTHR22842:SF3">
    <property type="entry name" value="WD REPEAT DOMAIN-CONTAINING PROTEIN 83"/>
    <property type="match status" value="1"/>
</dbReference>
<keyword evidence="2" id="KW-0963">Cytoplasm</keyword>
<dbReference type="GO" id="GO:0071013">
    <property type="term" value="C:catalytic step 2 spliceosome"/>
    <property type="evidence" value="ECO:0007669"/>
    <property type="project" value="TreeGrafter"/>
</dbReference>
<feature type="repeat" description="WD" evidence="8">
    <location>
        <begin position="238"/>
        <end position="264"/>
    </location>
</feature>
<protein>
    <recommendedName>
        <fullName evidence="6">WD repeat domain-containing protein 83</fullName>
    </recommendedName>
    <alternativeName>
        <fullName evidence="7">Mitogen-activated protein kinase organizer 1</fullName>
    </alternativeName>
</protein>
<evidence type="ECO:0000256" key="6">
    <source>
        <dbReference type="ARBA" id="ARBA00040453"/>
    </source>
</evidence>
<dbReference type="CDD" id="cd00200">
    <property type="entry name" value="WD40"/>
    <property type="match status" value="1"/>
</dbReference>
<evidence type="ECO:0000256" key="5">
    <source>
        <dbReference type="ARBA" id="ARBA00038145"/>
    </source>
</evidence>
<dbReference type="FunFam" id="2.130.10.10:FF:000273">
    <property type="entry name" value="WD repeat domain-containing protein 83"/>
    <property type="match status" value="1"/>
</dbReference>